<evidence type="ECO:0000256" key="4">
    <source>
        <dbReference type="ARBA" id="ARBA00022692"/>
    </source>
</evidence>
<feature type="transmembrane region" description="Helical" evidence="8">
    <location>
        <begin position="158"/>
        <end position="177"/>
    </location>
</feature>
<feature type="transmembrane region" description="Helical" evidence="8">
    <location>
        <begin position="6"/>
        <end position="26"/>
    </location>
</feature>
<dbReference type="EMBL" id="BMFO01000001">
    <property type="protein sequence ID" value="GGF86139.1"/>
    <property type="molecule type" value="Genomic_DNA"/>
</dbReference>
<dbReference type="GO" id="GO:0044038">
    <property type="term" value="P:cell wall macromolecule biosynthetic process"/>
    <property type="evidence" value="ECO:0007669"/>
    <property type="project" value="TreeGrafter"/>
</dbReference>
<dbReference type="PROSITE" id="PS01348">
    <property type="entry name" value="MRAY_2"/>
    <property type="match status" value="1"/>
</dbReference>
<comment type="subcellular location">
    <subcellularLocation>
        <location evidence="1">Cell membrane</location>
        <topology evidence="1">Multi-pass membrane protein</topology>
    </subcellularLocation>
</comment>
<organism evidence="9 10">
    <name type="scientific">Arenimonas maotaiensis</name>
    <dbReference type="NCBI Taxonomy" id="1446479"/>
    <lineage>
        <taxon>Bacteria</taxon>
        <taxon>Pseudomonadati</taxon>
        <taxon>Pseudomonadota</taxon>
        <taxon>Gammaproteobacteria</taxon>
        <taxon>Lysobacterales</taxon>
        <taxon>Lysobacteraceae</taxon>
        <taxon>Arenimonas</taxon>
    </lineage>
</organism>
<feature type="transmembrane region" description="Helical" evidence="8">
    <location>
        <begin position="316"/>
        <end position="335"/>
    </location>
</feature>
<comment type="caution">
    <text evidence="9">The sequence shown here is derived from an EMBL/GenBank/DDBJ whole genome shotgun (WGS) entry which is preliminary data.</text>
</comment>
<keyword evidence="3 9" id="KW-0808">Transferase</keyword>
<feature type="transmembrane region" description="Helical" evidence="8">
    <location>
        <begin position="131"/>
        <end position="151"/>
    </location>
</feature>
<dbReference type="InterPro" id="IPR018480">
    <property type="entry name" value="PNAcMuramoyl-5peptid_Trfase_CS"/>
</dbReference>
<reference evidence="9" key="1">
    <citation type="journal article" date="2014" name="Int. J. Syst. Evol. Microbiol.">
        <title>Complete genome sequence of Corynebacterium casei LMG S-19264T (=DSM 44701T), isolated from a smear-ripened cheese.</title>
        <authorList>
            <consortium name="US DOE Joint Genome Institute (JGI-PGF)"/>
            <person name="Walter F."/>
            <person name="Albersmeier A."/>
            <person name="Kalinowski J."/>
            <person name="Ruckert C."/>
        </authorList>
    </citation>
    <scope>NUCLEOTIDE SEQUENCE</scope>
    <source>
        <strain evidence="9">CGMCC 1.12726</strain>
    </source>
</reference>
<evidence type="ECO:0000313" key="9">
    <source>
        <dbReference type="EMBL" id="GGF86139.1"/>
    </source>
</evidence>
<keyword evidence="7" id="KW-0479">Metal-binding</keyword>
<dbReference type="GO" id="GO:0046872">
    <property type="term" value="F:metal ion binding"/>
    <property type="evidence" value="ECO:0007669"/>
    <property type="project" value="UniProtKB-KW"/>
</dbReference>
<feature type="transmembrane region" description="Helical" evidence="8">
    <location>
        <begin position="282"/>
        <end position="310"/>
    </location>
</feature>
<dbReference type="GO" id="GO:0071555">
    <property type="term" value="P:cell wall organization"/>
    <property type="evidence" value="ECO:0007669"/>
    <property type="project" value="TreeGrafter"/>
</dbReference>
<evidence type="ECO:0000256" key="8">
    <source>
        <dbReference type="SAM" id="Phobius"/>
    </source>
</evidence>
<evidence type="ECO:0000256" key="6">
    <source>
        <dbReference type="ARBA" id="ARBA00023136"/>
    </source>
</evidence>
<feature type="binding site" evidence="7">
    <location>
        <position position="216"/>
    </location>
    <ligand>
        <name>Mg(2+)</name>
        <dbReference type="ChEBI" id="CHEBI:18420"/>
    </ligand>
</feature>
<dbReference type="AlphaFoldDB" id="A0A917CGZ9"/>
<keyword evidence="10" id="KW-1185">Reference proteome</keyword>
<evidence type="ECO:0000256" key="7">
    <source>
        <dbReference type="PIRSR" id="PIRSR600715-1"/>
    </source>
</evidence>
<feature type="transmembrane region" description="Helical" evidence="8">
    <location>
        <begin position="47"/>
        <end position="64"/>
    </location>
</feature>
<feature type="transmembrane region" description="Helical" evidence="8">
    <location>
        <begin position="70"/>
        <end position="87"/>
    </location>
</feature>
<dbReference type="PANTHER" id="PTHR22926:SF3">
    <property type="entry name" value="UNDECAPRENYL-PHOSPHATE ALPHA-N-ACETYLGLUCOSAMINYL 1-PHOSPHATE TRANSFERASE"/>
    <property type="match status" value="1"/>
</dbReference>
<feature type="transmembrane region" description="Helical" evidence="8">
    <location>
        <begin position="212"/>
        <end position="233"/>
    </location>
</feature>
<comment type="cofactor">
    <cofactor evidence="7">
        <name>Mg(2+)</name>
        <dbReference type="ChEBI" id="CHEBI:18420"/>
    </cofactor>
</comment>
<dbReference type="InterPro" id="IPR000715">
    <property type="entry name" value="Glycosyl_transferase_4"/>
</dbReference>
<reference evidence="9" key="2">
    <citation type="submission" date="2020-09" db="EMBL/GenBank/DDBJ databases">
        <authorList>
            <person name="Sun Q."/>
            <person name="Zhou Y."/>
        </authorList>
    </citation>
    <scope>NUCLEOTIDE SEQUENCE</scope>
    <source>
        <strain evidence="9">CGMCC 1.12726</strain>
    </source>
</reference>
<protein>
    <submittedName>
        <fullName evidence="9">Undecaprenyl-phosphate alpha-N-acetylglucosaminyl 1-phosphate transferase</fullName>
    </submittedName>
</protein>
<evidence type="ECO:0000256" key="5">
    <source>
        <dbReference type="ARBA" id="ARBA00022989"/>
    </source>
</evidence>
<feature type="transmembrane region" description="Helical" evidence="8">
    <location>
        <begin position="245"/>
        <end position="262"/>
    </location>
</feature>
<dbReference type="CDD" id="cd06853">
    <property type="entry name" value="GT_WecA_like"/>
    <property type="match status" value="1"/>
</dbReference>
<sequence>MFYSLKLFFATLLVSAGVIAVLLPLARRYHWLDTPGERKQHTTPTPPVGGFGVFAAIALATVWINGVTPVVGAWLAGGSLLVLVGALDDKYDLNWRVRILAQVAAALMLIVWGGVRAAHLGPLFGLPDVELGWFSLPLSVVAIVGLINALNMIDGIDGLCGALIVAACGMFIAAGLYAGAPPIVYRLAMVVGAVAGFLLFNLRFGRFSAARVFLGDAGSGLLGFTIAAIAFRMTQDPVHPVSPILAPYLVAVPVIDCLALIARRLRQGRSPFAAGRDHIHHLLLEAGFTVNQIVALLVAVSFAIGLFGALCMVADVPNVVLMLNYVLMVAVWYRLGTDPAALIARLSGLRARLPGAMPATLPERA</sequence>
<dbReference type="GO" id="GO:0016780">
    <property type="term" value="F:phosphotransferase activity, for other substituted phosphate groups"/>
    <property type="evidence" value="ECO:0007669"/>
    <property type="project" value="InterPro"/>
</dbReference>
<proteinExistence type="predicted"/>
<dbReference type="Pfam" id="PF00953">
    <property type="entry name" value="Glycos_transf_4"/>
    <property type="match status" value="1"/>
</dbReference>
<keyword evidence="2" id="KW-1003">Cell membrane</keyword>
<feature type="transmembrane region" description="Helical" evidence="8">
    <location>
        <begin position="183"/>
        <end position="200"/>
    </location>
</feature>
<evidence type="ECO:0000313" key="10">
    <source>
        <dbReference type="Proteomes" id="UP000632858"/>
    </source>
</evidence>
<dbReference type="GO" id="GO:0009103">
    <property type="term" value="P:lipopolysaccharide biosynthetic process"/>
    <property type="evidence" value="ECO:0007669"/>
    <property type="project" value="TreeGrafter"/>
</dbReference>
<keyword evidence="6 8" id="KW-0472">Membrane</keyword>
<dbReference type="RefSeq" id="WP_188447439.1">
    <property type="nucleotide sequence ID" value="NZ_BMFO01000001.1"/>
</dbReference>
<keyword evidence="5 8" id="KW-1133">Transmembrane helix</keyword>
<evidence type="ECO:0000256" key="1">
    <source>
        <dbReference type="ARBA" id="ARBA00004651"/>
    </source>
</evidence>
<gene>
    <name evidence="9" type="primary">wecA</name>
    <name evidence="9" type="ORF">GCM10010960_05190</name>
</gene>
<dbReference type="GO" id="GO:0005886">
    <property type="term" value="C:plasma membrane"/>
    <property type="evidence" value="ECO:0007669"/>
    <property type="project" value="UniProtKB-SubCell"/>
</dbReference>
<dbReference type="Proteomes" id="UP000632858">
    <property type="component" value="Unassembled WGS sequence"/>
</dbReference>
<feature type="transmembrane region" description="Helical" evidence="8">
    <location>
        <begin position="99"/>
        <end position="119"/>
    </location>
</feature>
<name>A0A917CGZ9_9GAMM</name>
<keyword evidence="4 8" id="KW-0812">Transmembrane</keyword>
<evidence type="ECO:0000256" key="2">
    <source>
        <dbReference type="ARBA" id="ARBA00022475"/>
    </source>
</evidence>
<feature type="binding site" evidence="7">
    <location>
        <position position="151"/>
    </location>
    <ligand>
        <name>Mg(2+)</name>
        <dbReference type="ChEBI" id="CHEBI:18420"/>
    </ligand>
</feature>
<dbReference type="PANTHER" id="PTHR22926">
    <property type="entry name" value="PHOSPHO-N-ACETYLMURAMOYL-PENTAPEPTIDE-TRANSFERASE"/>
    <property type="match status" value="1"/>
</dbReference>
<accession>A0A917CGZ9</accession>
<keyword evidence="7" id="KW-0460">Magnesium</keyword>
<evidence type="ECO:0000256" key="3">
    <source>
        <dbReference type="ARBA" id="ARBA00022679"/>
    </source>
</evidence>